<evidence type="ECO:0000256" key="4">
    <source>
        <dbReference type="ARBA" id="ARBA00023163"/>
    </source>
</evidence>
<dbReference type="PRINTS" id="PR00032">
    <property type="entry name" value="HTHARAC"/>
</dbReference>
<organism evidence="9 10">
    <name type="scientific">Hungatella hathewayi</name>
    <dbReference type="NCBI Taxonomy" id="154046"/>
    <lineage>
        <taxon>Bacteria</taxon>
        <taxon>Bacillati</taxon>
        <taxon>Bacillota</taxon>
        <taxon>Clostridia</taxon>
        <taxon>Lachnospirales</taxon>
        <taxon>Lachnospiraceae</taxon>
        <taxon>Hungatella</taxon>
    </lineage>
</organism>
<keyword evidence="4" id="KW-0804">Transcription</keyword>
<dbReference type="EMBL" id="QSSQ01000009">
    <property type="protein sequence ID" value="RGM04612.1"/>
    <property type="molecule type" value="Genomic_DNA"/>
</dbReference>
<feature type="domain" description="HTH araC/xylS-type" evidence="7">
    <location>
        <begin position="434"/>
        <end position="532"/>
    </location>
</feature>
<dbReference type="PANTHER" id="PTHR43280:SF34">
    <property type="entry name" value="ARAC-FAMILY TRANSCRIPTIONAL REGULATOR"/>
    <property type="match status" value="1"/>
</dbReference>
<dbReference type="InterPro" id="IPR020449">
    <property type="entry name" value="Tscrpt_reg_AraC-type_HTH"/>
</dbReference>
<evidence type="ECO:0000256" key="5">
    <source>
        <dbReference type="ARBA" id="ARBA00024867"/>
    </source>
</evidence>
<dbReference type="InterPro" id="IPR001789">
    <property type="entry name" value="Sig_transdc_resp-reg_receiver"/>
</dbReference>
<keyword evidence="3" id="KW-0238">DNA-binding</keyword>
<dbReference type="InterPro" id="IPR018060">
    <property type="entry name" value="HTH_AraC"/>
</dbReference>
<dbReference type="PROSITE" id="PS01124">
    <property type="entry name" value="HTH_ARAC_FAMILY_2"/>
    <property type="match status" value="1"/>
</dbReference>
<feature type="modified residue" description="4-aspartylphosphate" evidence="6">
    <location>
        <position position="57"/>
    </location>
</feature>
<dbReference type="GO" id="GO:0043565">
    <property type="term" value="F:sequence-specific DNA binding"/>
    <property type="evidence" value="ECO:0007669"/>
    <property type="project" value="InterPro"/>
</dbReference>
<evidence type="ECO:0000259" key="8">
    <source>
        <dbReference type="PROSITE" id="PS50110"/>
    </source>
</evidence>
<protein>
    <recommendedName>
        <fullName evidence="1">Stage 0 sporulation protein A homolog</fullName>
    </recommendedName>
</protein>
<evidence type="ECO:0000256" key="1">
    <source>
        <dbReference type="ARBA" id="ARBA00018672"/>
    </source>
</evidence>
<feature type="domain" description="Response regulatory" evidence="8">
    <location>
        <begin position="5"/>
        <end position="122"/>
    </location>
</feature>
<dbReference type="Proteomes" id="UP000261257">
    <property type="component" value="Unassembled WGS sequence"/>
</dbReference>
<evidence type="ECO:0000256" key="3">
    <source>
        <dbReference type="ARBA" id="ARBA00023125"/>
    </source>
</evidence>
<dbReference type="AlphaFoldDB" id="A0A3E4U9G8"/>
<dbReference type="InterPro" id="IPR011006">
    <property type="entry name" value="CheY-like_superfamily"/>
</dbReference>
<dbReference type="PANTHER" id="PTHR43280">
    <property type="entry name" value="ARAC-FAMILY TRANSCRIPTIONAL REGULATOR"/>
    <property type="match status" value="1"/>
</dbReference>
<evidence type="ECO:0000313" key="10">
    <source>
        <dbReference type="Proteomes" id="UP000261257"/>
    </source>
</evidence>
<sequence length="542" mass="63142">MSRMNLLIVDDDLHVIEGIERNLDWERLHIDQAFQALGVPAAKKVLSSNPIDVMICDIEMPQETGLDLLEWIREEGFPIQAIFLTSYAKFEYAQRAIKLESLEYILKPVEYGQLEKAVVLAVERSLKSRQNEAFKESSRYWEQNRQNVVEYFWTGVLARDASSDEEELNCKIEECGLDYIRGKVFLPIVIQMVRDVAESYAGLADAVDALCTKCLEDNTEDGVEAYEFHTKISDHTYFLMLRARMNSDPDVLRRDVERFMDFFMEGMGKAELNVLCGVGMWSTANLVYEDVSCIYTMMYESPRNKKKVLYLQEYEPVSMMYEVPDLKNWWDMMKYGQTGELKEAVERYLDILAGQQKLSSRNLQQLGLDLTQMVYSWLGSMNIYAHMLFDNEENNKIYGRAALSSHNMIQYLEYLLSKAMEYKDVVERPHTIVDTIRDYMDHHFQENLSRDDLSRLVFLNPDYLSRLFKKEMGLSISSYLIQKRIDLAKDLLSTTRTPVSVISSQAGYDNFAYFTKVFKEKTGMSPNEYRKNCQSADRRDKK</sequence>
<accession>A0A3E4U9G8</accession>
<dbReference type="SMART" id="SM00342">
    <property type="entry name" value="HTH_ARAC"/>
    <property type="match status" value="1"/>
</dbReference>
<comment type="caution">
    <text evidence="9">The sequence shown here is derived from an EMBL/GenBank/DDBJ whole genome shotgun (WGS) entry which is preliminary data.</text>
</comment>
<dbReference type="GO" id="GO:0000160">
    <property type="term" value="P:phosphorelay signal transduction system"/>
    <property type="evidence" value="ECO:0007669"/>
    <property type="project" value="InterPro"/>
</dbReference>
<dbReference type="GO" id="GO:0003700">
    <property type="term" value="F:DNA-binding transcription factor activity"/>
    <property type="evidence" value="ECO:0007669"/>
    <property type="project" value="InterPro"/>
</dbReference>
<dbReference type="Gene3D" id="1.10.10.60">
    <property type="entry name" value="Homeodomain-like"/>
    <property type="match status" value="2"/>
</dbReference>
<dbReference type="Gene3D" id="3.40.50.2300">
    <property type="match status" value="1"/>
</dbReference>
<proteinExistence type="predicted"/>
<name>A0A3E4U9G8_9FIRM</name>
<dbReference type="InterPro" id="IPR009057">
    <property type="entry name" value="Homeodomain-like_sf"/>
</dbReference>
<dbReference type="InterPro" id="IPR018062">
    <property type="entry name" value="HTH_AraC-typ_CS"/>
</dbReference>
<evidence type="ECO:0000313" key="9">
    <source>
        <dbReference type="EMBL" id="RGM04612.1"/>
    </source>
</evidence>
<reference evidence="9 10" key="1">
    <citation type="submission" date="2018-08" db="EMBL/GenBank/DDBJ databases">
        <title>A genome reference for cultivated species of the human gut microbiota.</title>
        <authorList>
            <person name="Zou Y."/>
            <person name="Xue W."/>
            <person name="Luo G."/>
        </authorList>
    </citation>
    <scope>NUCLEOTIDE SEQUENCE [LARGE SCALE GENOMIC DNA]</scope>
    <source>
        <strain evidence="9 10">TF05-11AC</strain>
    </source>
</reference>
<comment type="function">
    <text evidence="5">May play the central regulatory role in sporulation. It may be an element of the effector pathway responsible for the activation of sporulation genes in response to nutritional stress. Spo0A may act in concert with spo0H (a sigma factor) to control the expression of some genes that are critical to the sporulation process.</text>
</comment>
<gene>
    <name evidence="9" type="ORF">DXC39_12275</name>
</gene>
<dbReference type="Pfam" id="PF12833">
    <property type="entry name" value="HTH_18"/>
    <property type="match status" value="1"/>
</dbReference>
<evidence type="ECO:0000256" key="2">
    <source>
        <dbReference type="ARBA" id="ARBA00023015"/>
    </source>
</evidence>
<dbReference type="SUPFAM" id="SSF46689">
    <property type="entry name" value="Homeodomain-like"/>
    <property type="match status" value="2"/>
</dbReference>
<dbReference type="PROSITE" id="PS00041">
    <property type="entry name" value="HTH_ARAC_FAMILY_1"/>
    <property type="match status" value="1"/>
</dbReference>
<evidence type="ECO:0000256" key="6">
    <source>
        <dbReference type="PROSITE-ProRule" id="PRU00169"/>
    </source>
</evidence>
<dbReference type="SUPFAM" id="SSF52172">
    <property type="entry name" value="CheY-like"/>
    <property type="match status" value="1"/>
</dbReference>
<dbReference type="Pfam" id="PF00072">
    <property type="entry name" value="Response_reg"/>
    <property type="match status" value="1"/>
</dbReference>
<keyword evidence="2" id="KW-0805">Transcription regulation</keyword>
<dbReference type="PROSITE" id="PS50110">
    <property type="entry name" value="RESPONSE_REGULATORY"/>
    <property type="match status" value="1"/>
</dbReference>
<dbReference type="CDD" id="cd17536">
    <property type="entry name" value="REC_YesN-like"/>
    <property type="match status" value="1"/>
</dbReference>
<evidence type="ECO:0000259" key="7">
    <source>
        <dbReference type="PROSITE" id="PS01124"/>
    </source>
</evidence>
<dbReference type="SMART" id="SM00448">
    <property type="entry name" value="REC"/>
    <property type="match status" value="1"/>
</dbReference>
<keyword evidence="6" id="KW-0597">Phosphoprotein</keyword>